<evidence type="ECO:0000256" key="16">
    <source>
        <dbReference type="ARBA" id="ARBA00023080"/>
    </source>
</evidence>
<evidence type="ECO:0000256" key="12">
    <source>
        <dbReference type="ARBA" id="ARBA00022801"/>
    </source>
</evidence>
<dbReference type="FunFam" id="3.30.200.20:FF:000053">
    <property type="entry name" value="Tyrosine-protein kinase"/>
    <property type="match status" value="1"/>
</dbReference>
<sequence>MTEVQTPWPQGTECVARYNFKGTSEQDLPFNKGDVLTIIVVTKDPNWYKAKNAAGREGTIPANYVQKREGVKSGGKLSLMPWFHGKITRDQAERLLYPPQTGEFLVRESTNFPGDYTLCVSCDGKVEHYRIIYHDGKLTIDDEEYFENLMQLVEHYTKDADGLCTRLIKPKLEEGTVAAQDEFSRSGWVINRKDLKLQQVIGKGEFGDVKVGDYRGTKVAVKCIKNDATAQAFIAEASVMTQLRHNNLVQLLGVIVEENGSLYIVTEYMAKGCLVDYLRSRGRTVLGGDALLNFALDVCEAMAYLEANNFVHRDLAARNVLVSDDNIAKVSDFGLTKEASSTQDTAKLPVKWTSPEALREKKFSTKSDVWSYGILLWEIYSFGRVPYPRIELHAHLNGSVSVQTMEKLISRKPHLNIKHSMTAIGKGQRRTLDECFQVFKVIHQLVDTEEDILTVATDVIREFAADGVKYLELRSTPREEKNTGLTKKSYVETVIKAIQQCKNEGLDIDVRFLLAIDRRNGTEVAMETVELAEEFMLSSDGLVVGLDLSGDPTVGHGKDLLPVLQRAKNCGLKLSLHLSEVPSQLEESDLLLNLPPDRIGHGTFLHPEVGGSQSLVDKVLKNNIPLELCLTSNVKGKTVPSYSKHHFKYWYQLGHPSVICTDDKGVFCTDLSQEYQLAATTFSLSREAVWQLSQQAIDCIFGPEMVKQQLKQKWTDL</sequence>
<dbReference type="Gene3D" id="3.30.200.20">
    <property type="entry name" value="Phosphorylase Kinase, domain 1"/>
    <property type="match status" value="1"/>
</dbReference>
<dbReference type="InterPro" id="IPR000719">
    <property type="entry name" value="Prot_kinase_dom"/>
</dbReference>
<dbReference type="CDD" id="cd09937">
    <property type="entry name" value="SH2_csk_like"/>
    <property type="match status" value="1"/>
</dbReference>
<evidence type="ECO:0000259" key="27">
    <source>
        <dbReference type="PROSITE" id="PS50011"/>
    </source>
</evidence>
<dbReference type="GO" id="GO:0046872">
    <property type="term" value="F:metal ion binding"/>
    <property type="evidence" value="ECO:0007669"/>
    <property type="project" value="UniProtKB-KW"/>
</dbReference>
<keyword evidence="17 24" id="KW-0829">Tyrosine-protein kinase</keyword>
<feature type="domain" description="SH2" evidence="25">
    <location>
        <begin position="82"/>
        <end position="171"/>
    </location>
</feature>
<evidence type="ECO:0000256" key="22">
    <source>
        <dbReference type="PROSITE-ProRule" id="PRU00192"/>
    </source>
</evidence>
<dbReference type="SUPFAM" id="SSF51556">
    <property type="entry name" value="Metallo-dependent hydrolases"/>
    <property type="match status" value="1"/>
</dbReference>
<dbReference type="Pfam" id="PF00018">
    <property type="entry name" value="SH3_1"/>
    <property type="match status" value="1"/>
</dbReference>
<reference evidence="28" key="2">
    <citation type="submission" date="2025-09" db="UniProtKB">
        <authorList>
            <consortium name="Ensembl"/>
        </authorList>
    </citation>
    <scope>IDENTIFICATION</scope>
</reference>
<evidence type="ECO:0000256" key="1">
    <source>
        <dbReference type="ARBA" id="ARBA00001947"/>
    </source>
</evidence>
<evidence type="ECO:0000256" key="7">
    <source>
        <dbReference type="ARBA" id="ARBA00022679"/>
    </source>
</evidence>
<keyword evidence="13" id="KW-0862">Zinc</keyword>
<dbReference type="FunFam" id="3.30.505.10:FF:000023">
    <property type="entry name" value="Tyrosine-protein kinase"/>
    <property type="match status" value="1"/>
</dbReference>
<dbReference type="InterPro" id="IPR032466">
    <property type="entry name" value="Metal_Hydrolase"/>
</dbReference>
<dbReference type="PROSITE" id="PS00107">
    <property type="entry name" value="PROTEIN_KINASE_ATP"/>
    <property type="match status" value="1"/>
</dbReference>
<dbReference type="Gene3D" id="2.30.30.40">
    <property type="entry name" value="SH3 Domains"/>
    <property type="match status" value="1"/>
</dbReference>
<dbReference type="Pfam" id="PF07714">
    <property type="entry name" value="PK_Tyr_Ser-Thr"/>
    <property type="match status" value="1"/>
</dbReference>
<evidence type="ECO:0000256" key="13">
    <source>
        <dbReference type="ARBA" id="ARBA00022833"/>
    </source>
</evidence>
<dbReference type="PRINTS" id="PR00401">
    <property type="entry name" value="SH2DOMAIN"/>
</dbReference>
<evidence type="ECO:0000256" key="21">
    <source>
        <dbReference type="PROSITE-ProRule" id="PRU00191"/>
    </source>
</evidence>
<dbReference type="InterPro" id="IPR035027">
    <property type="entry name" value="Csk-like_SH2"/>
</dbReference>
<keyword evidence="8" id="KW-0519">Myristate</keyword>
<evidence type="ECO:0000313" key="29">
    <source>
        <dbReference type="Proteomes" id="UP000261640"/>
    </source>
</evidence>
<dbReference type="PROSITE" id="PS50001">
    <property type="entry name" value="SH2"/>
    <property type="match status" value="1"/>
</dbReference>
<dbReference type="SUPFAM" id="SSF56112">
    <property type="entry name" value="Protein kinase-like (PK-like)"/>
    <property type="match status" value="1"/>
</dbReference>
<accession>A0A7N8YD67</accession>
<dbReference type="Pfam" id="PF00017">
    <property type="entry name" value="SH2"/>
    <property type="match status" value="1"/>
</dbReference>
<evidence type="ECO:0000256" key="19">
    <source>
        <dbReference type="ARBA" id="ARBA00048787"/>
    </source>
</evidence>
<dbReference type="FunFam" id="3.20.20.140:FF:000033">
    <property type="entry name" value="Adenosine deaminase-like protein"/>
    <property type="match status" value="1"/>
</dbReference>
<evidence type="ECO:0000256" key="3">
    <source>
        <dbReference type="ARBA" id="ARBA00006676"/>
    </source>
</evidence>
<dbReference type="GO" id="GO:0009117">
    <property type="term" value="P:nucleotide metabolic process"/>
    <property type="evidence" value="ECO:0007669"/>
    <property type="project" value="UniProtKB-KW"/>
</dbReference>
<keyword evidence="16" id="KW-0546">Nucleotide metabolism</keyword>
<comment type="similarity">
    <text evidence="3">Belongs to the metallo-dependent hydrolases superfamily. Adenosine and AMP deaminases family.</text>
</comment>
<dbReference type="GO" id="GO:0019239">
    <property type="term" value="F:deaminase activity"/>
    <property type="evidence" value="ECO:0007669"/>
    <property type="project" value="InterPro"/>
</dbReference>
<keyword evidence="29" id="KW-1185">Reference proteome</keyword>
<feature type="domain" description="SH3" evidence="26">
    <location>
        <begin position="9"/>
        <end position="70"/>
    </location>
</feature>
<evidence type="ECO:0000256" key="20">
    <source>
        <dbReference type="ARBA" id="ARBA00051245"/>
    </source>
</evidence>
<evidence type="ECO:0000256" key="15">
    <source>
        <dbReference type="ARBA" id="ARBA00022999"/>
    </source>
</evidence>
<feature type="domain" description="Protein kinase" evidence="27">
    <location>
        <begin position="195"/>
        <end position="446"/>
    </location>
</feature>
<dbReference type="Gene3D" id="3.20.20.140">
    <property type="entry name" value="Metal-dependent hydrolases"/>
    <property type="match status" value="1"/>
</dbReference>
<dbReference type="PANTHER" id="PTHR24418">
    <property type="entry name" value="TYROSINE-PROTEIN KINASE"/>
    <property type="match status" value="1"/>
</dbReference>
<dbReference type="InterPro" id="IPR008266">
    <property type="entry name" value="Tyr_kinase_AS"/>
</dbReference>
<dbReference type="SUPFAM" id="SSF55550">
    <property type="entry name" value="SH2 domain"/>
    <property type="match status" value="1"/>
</dbReference>
<dbReference type="InterPro" id="IPR020635">
    <property type="entry name" value="Tyr_kinase_cat_dom"/>
</dbReference>
<proteinExistence type="inferred from homology"/>
<dbReference type="EC" id="2.7.10.2" evidence="24"/>
<dbReference type="PROSITE" id="PS50002">
    <property type="entry name" value="SH3"/>
    <property type="match status" value="1"/>
</dbReference>
<dbReference type="InterPro" id="IPR001452">
    <property type="entry name" value="SH3_domain"/>
</dbReference>
<name>A0A7N8YD67_9TELE</name>
<comment type="subcellular location">
    <subcellularLocation>
        <location evidence="2">Cytoplasm</location>
    </subcellularLocation>
</comment>
<keyword evidence="6" id="KW-0963">Cytoplasm</keyword>
<comment type="catalytic activity">
    <reaction evidence="20 24">
        <text>L-tyrosyl-[protein] + ATP = O-phospho-L-tyrosyl-[protein] + ADP + H(+)</text>
        <dbReference type="Rhea" id="RHEA:10596"/>
        <dbReference type="Rhea" id="RHEA-COMP:10136"/>
        <dbReference type="Rhea" id="RHEA-COMP:20101"/>
        <dbReference type="ChEBI" id="CHEBI:15378"/>
        <dbReference type="ChEBI" id="CHEBI:30616"/>
        <dbReference type="ChEBI" id="CHEBI:46858"/>
        <dbReference type="ChEBI" id="CHEBI:61978"/>
        <dbReference type="ChEBI" id="CHEBI:456216"/>
        <dbReference type="EC" id="2.7.10.2"/>
    </reaction>
</comment>
<dbReference type="Proteomes" id="UP000261640">
    <property type="component" value="Unplaced"/>
</dbReference>
<keyword evidence="9" id="KW-0479">Metal-binding</keyword>
<dbReference type="GO" id="GO:0005524">
    <property type="term" value="F:ATP binding"/>
    <property type="evidence" value="ECO:0007669"/>
    <property type="project" value="UniProtKB-UniRule"/>
</dbReference>
<dbReference type="Gene3D" id="3.30.505.10">
    <property type="entry name" value="SH2 domain"/>
    <property type="match status" value="1"/>
</dbReference>
<feature type="binding site" evidence="23">
    <location>
        <position position="222"/>
    </location>
    <ligand>
        <name>ATP</name>
        <dbReference type="ChEBI" id="CHEBI:30616"/>
    </ligand>
</feature>
<reference evidence="28" key="1">
    <citation type="submission" date="2025-08" db="UniProtKB">
        <authorList>
            <consortium name="Ensembl"/>
        </authorList>
    </citation>
    <scope>IDENTIFICATION</scope>
</reference>
<comment type="similarity">
    <text evidence="24">Belongs to the protein kinase superfamily. Tyr protein kinase family.</text>
</comment>
<dbReference type="InParanoid" id="A0A7N8YD67"/>
<dbReference type="InterPro" id="IPR050198">
    <property type="entry name" value="Non-receptor_tyrosine_kinases"/>
</dbReference>
<evidence type="ECO:0000259" key="26">
    <source>
        <dbReference type="PROSITE" id="PS50002"/>
    </source>
</evidence>
<keyword evidence="18" id="KW-0449">Lipoprotein</keyword>
<protein>
    <recommendedName>
        <fullName evidence="24">Tyrosine-protein kinase</fullName>
        <ecNumber evidence="24">2.7.10.2</ecNumber>
    </recommendedName>
</protein>
<dbReference type="SUPFAM" id="SSF50044">
    <property type="entry name" value="SH3-domain"/>
    <property type="match status" value="1"/>
</dbReference>
<keyword evidence="7 24" id="KW-0808">Transferase</keyword>
<dbReference type="InterPro" id="IPR011009">
    <property type="entry name" value="Kinase-like_dom_sf"/>
</dbReference>
<dbReference type="CDD" id="cd00443">
    <property type="entry name" value="ADA_AMPD"/>
    <property type="match status" value="1"/>
</dbReference>
<evidence type="ECO:0000256" key="23">
    <source>
        <dbReference type="PROSITE-ProRule" id="PRU10141"/>
    </source>
</evidence>
<evidence type="ECO:0000256" key="2">
    <source>
        <dbReference type="ARBA" id="ARBA00004496"/>
    </source>
</evidence>
<dbReference type="InterPro" id="IPR000980">
    <property type="entry name" value="SH2"/>
</dbReference>
<dbReference type="InterPro" id="IPR017441">
    <property type="entry name" value="Protein_kinase_ATP_BS"/>
</dbReference>
<keyword evidence="10 23" id="KW-0547">Nucleotide-binding</keyword>
<evidence type="ECO:0000256" key="11">
    <source>
        <dbReference type="ARBA" id="ARBA00022777"/>
    </source>
</evidence>
<dbReference type="GO" id="GO:0005737">
    <property type="term" value="C:cytoplasm"/>
    <property type="evidence" value="ECO:0007669"/>
    <property type="project" value="UniProtKB-SubCell"/>
</dbReference>
<dbReference type="PROSITE" id="PS50011">
    <property type="entry name" value="PROTEIN_KINASE_DOM"/>
    <property type="match status" value="1"/>
</dbReference>
<dbReference type="GeneTree" id="ENSGT00940000157431"/>
<evidence type="ECO:0000256" key="24">
    <source>
        <dbReference type="RuleBase" id="RU362096"/>
    </source>
</evidence>
<keyword evidence="12" id="KW-0378">Hydrolase</keyword>
<dbReference type="Gene3D" id="1.10.510.10">
    <property type="entry name" value="Transferase(Phosphotransferase) domain 1"/>
    <property type="match status" value="1"/>
</dbReference>
<evidence type="ECO:0000256" key="14">
    <source>
        <dbReference type="ARBA" id="ARBA00022840"/>
    </source>
</evidence>
<dbReference type="SMART" id="SM00326">
    <property type="entry name" value="SH3"/>
    <property type="match status" value="1"/>
</dbReference>
<dbReference type="PRINTS" id="PR00109">
    <property type="entry name" value="TYRKINASE"/>
</dbReference>
<keyword evidence="5 22" id="KW-0728">SH3 domain</keyword>
<evidence type="ECO:0000256" key="8">
    <source>
        <dbReference type="ARBA" id="ARBA00022707"/>
    </source>
</evidence>
<comment type="catalytic activity">
    <reaction evidence="19">
        <text>N(6)-methyl-AMP + H2O + H(+) = IMP + methylamine</text>
        <dbReference type="Rhea" id="RHEA:16001"/>
        <dbReference type="ChEBI" id="CHEBI:15377"/>
        <dbReference type="ChEBI" id="CHEBI:15378"/>
        <dbReference type="ChEBI" id="CHEBI:58053"/>
        <dbReference type="ChEBI" id="CHEBI:59338"/>
        <dbReference type="ChEBI" id="CHEBI:144842"/>
    </reaction>
    <physiologicalReaction direction="left-to-right" evidence="19">
        <dbReference type="Rhea" id="RHEA:16002"/>
    </physiologicalReaction>
</comment>
<evidence type="ECO:0000256" key="9">
    <source>
        <dbReference type="ARBA" id="ARBA00022723"/>
    </source>
</evidence>
<evidence type="ECO:0000256" key="18">
    <source>
        <dbReference type="ARBA" id="ARBA00023288"/>
    </source>
</evidence>
<dbReference type="AlphaFoldDB" id="A0A7N8YD67"/>
<dbReference type="InterPro" id="IPR001245">
    <property type="entry name" value="Ser-Thr/Tyr_kinase_cat_dom"/>
</dbReference>
<evidence type="ECO:0000256" key="6">
    <source>
        <dbReference type="ARBA" id="ARBA00022490"/>
    </source>
</evidence>
<dbReference type="GO" id="GO:0004715">
    <property type="term" value="F:non-membrane spanning protein tyrosine kinase activity"/>
    <property type="evidence" value="ECO:0007669"/>
    <property type="project" value="UniProtKB-EC"/>
</dbReference>
<evidence type="ECO:0000313" key="28">
    <source>
        <dbReference type="Ensembl" id="ENSMAMP00000063149.1"/>
    </source>
</evidence>
<evidence type="ECO:0000256" key="4">
    <source>
        <dbReference type="ARBA" id="ARBA00011245"/>
    </source>
</evidence>
<comment type="subunit">
    <text evidence="4">Monomer.</text>
</comment>
<evidence type="ECO:0000259" key="25">
    <source>
        <dbReference type="PROSITE" id="PS50001"/>
    </source>
</evidence>
<dbReference type="InterPro" id="IPR036028">
    <property type="entry name" value="SH3-like_dom_sf"/>
</dbReference>
<dbReference type="SMART" id="SM00219">
    <property type="entry name" value="TyrKc"/>
    <property type="match status" value="1"/>
</dbReference>
<comment type="cofactor">
    <cofactor evidence="1">
        <name>Zn(2+)</name>
        <dbReference type="ChEBI" id="CHEBI:29105"/>
    </cofactor>
</comment>
<dbReference type="Ensembl" id="ENSMAMT00000067122.1">
    <property type="protein sequence ID" value="ENSMAMP00000063149.1"/>
    <property type="gene ID" value="ENSMAMG00000000445.2"/>
</dbReference>
<dbReference type="PROSITE" id="PS00109">
    <property type="entry name" value="PROTEIN_KINASE_TYR"/>
    <property type="match status" value="1"/>
</dbReference>
<organism evidence="28 29">
    <name type="scientific">Mastacembelus armatus</name>
    <name type="common">zig-zag eel</name>
    <dbReference type="NCBI Taxonomy" id="205130"/>
    <lineage>
        <taxon>Eukaryota</taxon>
        <taxon>Metazoa</taxon>
        <taxon>Chordata</taxon>
        <taxon>Craniata</taxon>
        <taxon>Vertebrata</taxon>
        <taxon>Euteleostomi</taxon>
        <taxon>Actinopterygii</taxon>
        <taxon>Neopterygii</taxon>
        <taxon>Teleostei</taxon>
        <taxon>Neoteleostei</taxon>
        <taxon>Acanthomorphata</taxon>
        <taxon>Anabantaria</taxon>
        <taxon>Synbranchiformes</taxon>
        <taxon>Mastacembelidae</taxon>
        <taxon>Mastacembelus</taxon>
    </lineage>
</organism>
<keyword evidence="11 24" id="KW-0418">Kinase</keyword>
<dbReference type="CDD" id="cd11769">
    <property type="entry name" value="SH3_CSK"/>
    <property type="match status" value="1"/>
</dbReference>
<keyword evidence="14 23" id="KW-0067">ATP-binding</keyword>
<dbReference type="SMART" id="SM00252">
    <property type="entry name" value="SH2"/>
    <property type="match status" value="1"/>
</dbReference>
<keyword evidence="15 21" id="KW-0727">SH2 domain</keyword>
<evidence type="ECO:0000256" key="10">
    <source>
        <dbReference type="ARBA" id="ARBA00022741"/>
    </source>
</evidence>
<dbReference type="InterPro" id="IPR036860">
    <property type="entry name" value="SH2_dom_sf"/>
</dbReference>
<evidence type="ECO:0000256" key="17">
    <source>
        <dbReference type="ARBA" id="ARBA00023137"/>
    </source>
</evidence>
<evidence type="ECO:0000256" key="5">
    <source>
        <dbReference type="ARBA" id="ARBA00022443"/>
    </source>
</evidence>